<dbReference type="Pfam" id="PF06713">
    <property type="entry name" value="bPH_4"/>
    <property type="match status" value="1"/>
</dbReference>
<keyword evidence="1" id="KW-0472">Membrane</keyword>
<keyword evidence="1" id="KW-1133">Transmembrane helix</keyword>
<evidence type="ECO:0000259" key="2">
    <source>
        <dbReference type="Pfam" id="PF06713"/>
    </source>
</evidence>
<dbReference type="Proteomes" id="UP000243524">
    <property type="component" value="Unassembled WGS sequence"/>
</dbReference>
<dbReference type="EMBL" id="PJNH01000002">
    <property type="protein sequence ID" value="PKR77623.1"/>
    <property type="molecule type" value="Genomic_DNA"/>
</dbReference>
<keyword evidence="4" id="KW-1185">Reference proteome</keyword>
<feature type="transmembrane region" description="Helical" evidence="1">
    <location>
        <begin position="12"/>
        <end position="31"/>
    </location>
</feature>
<keyword evidence="1" id="KW-0812">Transmembrane</keyword>
<organism evidence="3 4">
    <name type="scientific">Halalkalibacillus sediminis</name>
    <dbReference type="NCBI Taxonomy" id="2018042"/>
    <lineage>
        <taxon>Bacteria</taxon>
        <taxon>Bacillati</taxon>
        <taxon>Bacillota</taxon>
        <taxon>Bacilli</taxon>
        <taxon>Bacillales</taxon>
        <taxon>Bacillaceae</taxon>
        <taxon>Halalkalibacillus</taxon>
    </lineage>
</organism>
<feature type="domain" description="Uncharacterized protein YyaB-like PH" evidence="2">
    <location>
        <begin position="57"/>
        <end position="129"/>
    </location>
</feature>
<dbReference type="AlphaFoldDB" id="A0A2I0QTF5"/>
<gene>
    <name evidence="3" type="ORF">CEY16_06715</name>
</gene>
<evidence type="ECO:0000313" key="3">
    <source>
        <dbReference type="EMBL" id="PKR77623.1"/>
    </source>
</evidence>
<proteinExistence type="predicted"/>
<accession>A0A2I0QTF5</accession>
<protein>
    <recommendedName>
        <fullName evidence="2">Uncharacterized protein YyaB-like PH domain-containing protein</fullName>
    </recommendedName>
</protein>
<name>A0A2I0QTF5_9BACI</name>
<evidence type="ECO:0000256" key="1">
    <source>
        <dbReference type="SAM" id="Phobius"/>
    </source>
</evidence>
<reference evidence="3 4" key="1">
    <citation type="submission" date="2017-06" db="EMBL/GenBank/DDBJ databases">
        <title>the draft geome sequence of Illustriluteabacillus marina B3227.</title>
        <authorList>
            <person name="He R.-H."/>
            <person name="Du Z.-J."/>
        </authorList>
    </citation>
    <scope>NUCLEOTIDE SEQUENCE [LARGE SCALE GENOMIC DNA]</scope>
    <source>
        <strain evidence="3 4">B3227</strain>
    </source>
</reference>
<dbReference type="GO" id="GO:0030153">
    <property type="term" value="P:bacteriocin immunity"/>
    <property type="evidence" value="ECO:0007669"/>
    <property type="project" value="InterPro"/>
</dbReference>
<evidence type="ECO:0000313" key="4">
    <source>
        <dbReference type="Proteomes" id="UP000243524"/>
    </source>
</evidence>
<comment type="caution">
    <text evidence="3">The sequence shown here is derived from an EMBL/GenBank/DDBJ whole genome shotgun (WGS) entry which is preliminary data.</text>
</comment>
<feature type="transmembrane region" description="Helical" evidence="1">
    <location>
        <begin position="37"/>
        <end position="56"/>
    </location>
</feature>
<sequence>MTSILFKVKFDTFYSIMIVLTVAVCVIPPFLEPNILGALILYTLAFLMLWIMWFGVKYELRGELLILRFGPFWKKIDVNTFQQITYSRSVIASAAMAIKRLEILYDNFQMVHISPKNEELFVQKMMEINPKIEVKNKRKNDKGDD</sequence>
<dbReference type="InterPro" id="IPR009589">
    <property type="entry name" value="PH_YyaB-like"/>
</dbReference>